<dbReference type="RefSeq" id="WP_147231355.1">
    <property type="nucleotide sequence ID" value="NZ_VOSB01000007.1"/>
</dbReference>
<keyword evidence="3" id="KW-1185">Reference proteome</keyword>
<dbReference type="EMBL" id="VOSB01000007">
    <property type="protein sequence ID" value="TXE18597.1"/>
    <property type="molecule type" value="Genomic_DNA"/>
</dbReference>
<dbReference type="Proteomes" id="UP000321938">
    <property type="component" value="Unassembled WGS sequence"/>
</dbReference>
<keyword evidence="1" id="KW-0472">Membrane</keyword>
<keyword evidence="1" id="KW-1133">Transmembrane helix</keyword>
<keyword evidence="1" id="KW-0812">Transmembrane</keyword>
<dbReference type="AlphaFoldDB" id="A0A5C7BAC9"/>
<evidence type="ECO:0000313" key="3">
    <source>
        <dbReference type="Proteomes" id="UP000321938"/>
    </source>
</evidence>
<proteinExistence type="predicted"/>
<name>A0A5C7BAC9_9FLAO</name>
<reference evidence="2 3" key="1">
    <citation type="submission" date="2019-08" db="EMBL/GenBank/DDBJ databases">
        <title>Genome of Psychroserpens burtonensis ACAM 167.</title>
        <authorList>
            <person name="Bowman J.P."/>
        </authorList>
    </citation>
    <scope>NUCLEOTIDE SEQUENCE [LARGE SCALE GENOMIC DNA]</scope>
    <source>
        <strain evidence="2 3">ACAM 167</strain>
    </source>
</reference>
<gene>
    <name evidence="2" type="ORF">ES692_06020</name>
</gene>
<comment type="caution">
    <text evidence="2">The sequence shown here is derived from an EMBL/GenBank/DDBJ whole genome shotgun (WGS) entry which is preliminary data.</text>
</comment>
<organism evidence="2 3">
    <name type="scientific">Psychroserpens burtonensis</name>
    <dbReference type="NCBI Taxonomy" id="49278"/>
    <lineage>
        <taxon>Bacteria</taxon>
        <taxon>Pseudomonadati</taxon>
        <taxon>Bacteroidota</taxon>
        <taxon>Flavobacteriia</taxon>
        <taxon>Flavobacteriales</taxon>
        <taxon>Flavobacteriaceae</taxon>
        <taxon>Psychroserpens</taxon>
    </lineage>
</organism>
<feature type="transmembrane region" description="Helical" evidence="1">
    <location>
        <begin position="74"/>
        <end position="96"/>
    </location>
</feature>
<protein>
    <submittedName>
        <fullName evidence="2">Uncharacterized protein</fullName>
    </submittedName>
</protein>
<evidence type="ECO:0000313" key="2">
    <source>
        <dbReference type="EMBL" id="TXE18597.1"/>
    </source>
</evidence>
<accession>A0A5C7BAC9</accession>
<sequence>MTDQDFCKIETAISGEEIDKVEQLTHCSFTGRELKEYIEQAFVIYGVSGSLTSKEAIDYGIYAKRKDKEENLKSWLFALFFGTGFVFGLVLLISWLGS</sequence>
<evidence type="ECO:0000256" key="1">
    <source>
        <dbReference type="SAM" id="Phobius"/>
    </source>
</evidence>